<keyword evidence="2" id="KW-0378">Hydrolase</keyword>
<dbReference type="Gene3D" id="3.40.50.850">
    <property type="entry name" value="Isochorismatase-like"/>
    <property type="match status" value="1"/>
</dbReference>
<organism evidence="2">
    <name type="scientific">hydrothermal vent metagenome</name>
    <dbReference type="NCBI Taxonomy" id="652676"/>
    <lineage>
        <taxon>unclassified sequences</taxon>
        <taxon>metagenomes</taxon>
        <taxon>ecological metagenomes</taxon>
    </lineage>
</organism>
<dbReference type="PANTHER" id="PTHR14119:SF3">
    <property type="entry name" value="ISOCHORISMATASE DOMAIN-CONTAINING PROTEIN 2"/>
    <property type="match status" value="1"/>
</dbReference>
<accession>A0A3B0WMQ2</accession>
<evidence type="ECO:0000259" key="1">
    <source>
        <dbReference type="Pfam" id="PF00857"/>
    </source>
</evidence>
<dbReference type="AlphaFoldDB" id="A0A3B0WMQ2"/>
<dbReference type="GO" id="GO:0008908">
    <property type="term" value="F:isochorismatase activity"/>
    <property type="evidence" value="ECO:0007669"/>
    <property type="project" value="UniProtKB-EC"/>
</dbReference>
<reference evidence="2" key="1">
    <citation type="submission" date="2018-06" db="EMBL/GenBank/DDBJ databases">
        <authorList>
            <person name="Zhirakovskaya E."/>
        </authorList>
    </citation>
    <scope>NUCLEOTIDE SEQUENCE</scope>
</reference>
<dbReference type="Pfam" id="PF00857">
    <property type="entry name" value="Isochorismatase"/>
    <property type="match status" value="1"/>
</dbReference>
<evidence type="ECO:0000313" key="2">
    <source>
        <dbReference type="EMBL" id="VAW45626.1"/>
    </source>
</evidence>
<dbReference type="InterPro" id="IPR036380">
    <property type="entry name" value="Isochorismatase-like_sf"/>
</dbReference>
<name>A0A3B0WMQ2_9ZZZZ</name>
<proteinExistence type="predicted"/>
<feature type="domain" description="Isochorismatase-like" evidence="1">
    <location>
        <begin position="10"/>
        <end position="163"/>
    </location>
</feature>
<dbReference type="InterPro" id="IPR050993">
    <property type="entry name" value="Isochorismatase_domain"/>
</dbReference>
<dbReference type="SUPFAM" id="SSF52499">
    <property type="entry name" value="Isochorismatase-like hydrolases"/>
    <property type="match status" value="1"/>
</dbReference>
<gene>
    <name evidence="2" type="ORF">MNBD_GAMMA02-280</name>
</gene>
<dbReference type="EC" id="3.3.2.1" evidence="2"/>
<dbReference type="EMBL" id="UOFA01000210">
    <property type="protein sequence ID" value="VAW45626.1"/>
    <property type="molecule type" value="Genomic_DNA"/>
</dbReference>
<protein>
    <submittedName>
        <fullName evidence="2">Isochorismatase</fullName>
        <ecNumber evidence="2">3.3.2.1</ecNumber>
    </submittedName>
</protein>
<sequence length="186" mass="20896">MKSKFTVEQSCLLVIDVQGRLAEMMHQKKQLFQHISTMIEAAKLFNIPIHWFEQYPKGLGPTHADIKALLAAAQYHEKITFSACGDGDCESGFEQALRESGRQQCIVTGIEAHVCVYQTVLDLVANGFAVKVNQQAVSSRDKTNKKLALNNMQRAGAEITSTEMILFELMRTAEHPNFRQVSRLLK</sequence>
<dbReference type="InterPro" id="IPR000868">
    <property type="entry name" value="Isochorismatase-like_dom"/>
</dbReference>
<dbReference type="PANTHER" id="PTHR14119">
    <property type="entry name" value="HYDROLASE"/>
    <property type="match status" value="1"/>
</dbReference>